<keyword evidence="2" id="KW-1185">Reference proteome</keyword>
<proteinExistence type="predicted"/>
<dbReference type="EMBL" id="JANSHE010001427">
    <property type="protein sequence ID" value="KAJ3002733.1"/>
    <property type="molecule type" value="Genomic_DNA"/>
</dbReference>
<name>A0ACC1PWH6_9APHY</name>
<organism evidence="1 2">
    <name type="scientific">Trametes sanguinea</name>
    <dbReference type="NCBI Taxonomy" id="158606"/>
    <lineage>
        <taxon>Eukaryota</taxon>
        <taxon>Fungi</taxon>
        <taxon>Dikarya</taxon>
        <taxon>Basidiomycota</taxon>
        <taxon>Agaricomycotina</taxon>
        <taxon>Agaricomycetes</taxon>
        <taxon>Polyporales</taxon>
        <taxon>Polyporaceae</taxon>
        <taxon>Trametes</taxon>
    </lineage>
</organism>
<evidence type="ECO:0000313" key="1">
    <source>
        <dbReference type="EMBL" id="KAJ3002733.1"/>
    </source>
</evidence>
<protein>
    <submittedName>
        <fullName evidence="1">Uncharacterized protein</fullName>
    </submittedName>
</protein>
<comment type="caution">
    <text evidence="1">The sequence shown here is derived from an EMBL/GenBank/DDBJ whole genome shotgun (WGS) entry which is preliminary data.</text>
</comment>
<dbReference type="Proteomes" id="UP001144978">
    <property type="component" value="Unassembled WGS sequence"/>
</dbReference>
<accession>A0ACC1PWH6</accession>
<reference evidence="1" key="1">
    <citation type="submission" date="2022-08" db="EMBL/GenBank/DDBJ databases">
        <title>Genome Sequence of Pycnoporus sanguineus.</title>
        <authorList>
            <person name="Buettner E."/>
        </authorList>
    </citation>
    <scope>NUCLEOTIDE SEQUENCE</scope>
    <source>
        <strain evidence="1">CG-C14</strain>
    </source>
</reference>
<sequence length="150" mass="17258">MHWLTWLHPLAPIDDRTRPVNRGRMHLHSRLTLPLLMPLVRKVFEFEELMHRHVTLDILALLIEDVSDQLSPPLHRPWRETRCLFFHVPPASAFGNLSNCSHFIRNAGARSHHDYDGISVHGHHASYLTCAWEARQPSANPSTGDLIRSS</sequence>
<evidence type="ECO:0000313" key="2">
    <source>
        <dbReference type="Proteomes" id="UP001144978"/>
    </source>
</evidence>
<gene>
    <name evidence="1" type="ORF">NUW54_g5687</name>
</gene>